<sequence>MTIAPERRPLVLVVDDDDDHNLVMTMSLEALGYEVRAADSCAAAHAVAASENVDALLSDLSLGDGNALDLVRGLATRPRVAIVLTGFDDVGAAVRGAFDAVLLKPATIDRVDEILRRALTDRREPTPPSEPGVDGASSDPSRRRGAA</sequence>
<dbReference type="Gene3D" id="3.40.50.2300">
    <property type="match status" value="1"/>
</dbReference>
<evidence type="ECO:0000256" key="2">
    <source>
        <dbReference type="PROSITE-ProRule" id="PRU00169"/>
    </source>
</evidence>
<dbReference type="InterPro" id="IPR050595">
    <property type="entry name" value="Bact_response_regulator"/>
</dbReference>
<proteinExistence type="predicted"/>
<feature type="modified residue" description="4-aspartylphosphate" evidence="2">
    <location>
        <position position="59"/>
    </location>
</feature>
<gene>
    <name evidence="5" type="ORF">AKJ09_11198</name>
</gene>
<name>A0A0K1QGH2_9BACT</name>
<dbReference type="KEGG" id="llu:AKJ09_11198"/>
<dbReference type="PANTHER" id="PTHR44591">
    <property type="entry name" value="STRESS RESPONSE REGULATOR PROTEIN 1"/>
    <property type="match status" value="1"/>
</dbReference>
<dbReference type="STRING" id="1391654.AKJ09_11198"/>
<keyword evidence="1 2" id="KW-0597">Phosphoprotein</keyword>
<evidence type="ECO:0000313" key="6">
    <source>
        <dbReference type="Proteomes" id="UP000064967"/>
    </source>
</evidence>
<dbReference type="AlphaFoldDB" id="A0A0K1QGH2"/>
<keyword evidence="6" id="KW-1185">Reference proteome</keyword>
<dbReference type="PROSITE" id="PS50110">
    <property type="entry name" value="RESPONSE_REGULATORY"/>
    <property type="match status" value="1"/>
</dbReference>
<dbReference type="SUPFAM" id="SSF52172">
    <property type="entry name" value="CheY-like"/>
    <property type="match status" value="1"/>
</dbReference>
<dbReference type="RefSeq" id="WP_146655136.1">
    <property type="nucleotide sequence ID" value="NZ_CP012333.1"/>
</dbReference>
<protein>
    <submittedName>
        <fullName evidence="5">HAMP domain/GAF domain/HD domain protein</fullName>
    </submittedName>
</protein>
<evidence type="ECO:0000259" key="4">
    <source>
        <dbReference type="PROSITE" id="PS50110"/>
    </source>
</evidence>
<evidence type="ECO:0000256" key="3">
    <source>
        <dbReference type="SAM" id="MobiDB-lite"/>
    </source>
</evidence>
<dbReference type="PANTHER" id="PTHR44591:SF3">
    <property type="entry name" value="RESPONSE REGULATORY DOMAIN-CONTAINING PROTEIN"/>
    <property type="match status" value="1"/>
</dbReference>
<dbReference type="Proteomes" id="UP000064967">
    <property type="component" value="Chromosome"/>
</dbReference>
<dbReference type="InterPro" id="IPR001789">
    <property type="entry name" value="Sig_transdc_resp-reg_receiver"/>
</dbReference>
<feature type="region of interest" description="Disordered" evidence="3">
    <location>
        <begin position="119"/>
        <end position="147"/>
    </location>
</feature>
<accession>A0A0K1QGH2</accession>
<dbReference type="SMART" id="SM00448">
    <property type="entry name" value="REC"/>
    <property type="match status" value="1"/>
</dbReference>
<reference evidence="5 6" key="1">
    <citation type="submission" date="2015-08" db="EMBL/GenBank/DDBJ databases">
        <authorList>
            <person name="Babu N.S."/>
            <person name="Beckwith C.J."/>
            <person name="Beseler K.G."/>
            <person name="Brison A."/>
            <person name="Carone J.V."/>
            <person name="Caskin T.P."/>
            <person name="Diamond M."/>
            <person name="Durham M.E."/>
            <person name="Foxe J.M."/>
            <person name="Go M."/>
            <person name="Henderson B.A."/>
            <person name="Jones I.B."/>
            <person name="McGettigan J.A."/>
            <person name="Micheletti S.J."/>
            <person name="Nasrallah M.E."/>
            <person name="Ortiz D."/>
            <person name="Piller C.R."/>
            <person name="Privatt S.R."/>
            <person name="Schneider S.L."/>
            <person name="Sharp S."/>
            <person name="Smith T.C."/>
            <person name="Stanton J.D."/>
            <person name="Ullery H.E."/>
            <person name="Wilson R.J."/>
            <person name="Serrano M.G."/>
            <person name="Buck G."/>
            <person name="Lee V."/>
            <person name="Wang Y."/>
            <person name="Carvalho R."/>
            <person name="Voegtly L."/>
            <person name="Shi R."/>
            <person name="Duckworth R."/>
            <person name="Johnson A."/>
            <person name="Loviza R."/>
            <person name="Walstead R."/>
            <person name="Shah Z."/>
            <person name="Kiflezghi M."/>
            <person name="Wade K."/>
            <person name="Ball S.L."/>
            <person name="Bradley K.W."/>
            <person name="Asai D.J."/>
            <person name="Bowman C.A."/>
            <person name="Russell D.A."/>
            <person name="Pope W.H."/>
            <person name="Jacobs-Sera D."/>
            <person name="Hendrix R.W."/>
            <person name="Hatfull G.F."/>
        </authorList>
    </citation>
    <scope>NUCLEOTIDE SEQUENCE [LARGE SCALE GENOMIC DNA]</scope>
    <source>
        <strain evidence="5 6">DSM 27648</strain>
    </source>
</reference>
<dbReference type="GO" id="GO:0000160">
    <property type="term" value="P:phosphorelay signal transduction system"/>
    <property type="evidence" value="ECO:0007669"/>
    <property type="project" value="InterPro"/>
</dbReference>
<dbReference type="EMBL" id="CP012333">
    <property type="protein sequence ID" value="AKV04535.1"/>
    <property type="molecule type" value="Genomic_DNA"/>
</dbReference>
<feature type="domain" description="Response regulatory" evidence="4">
    <location>
        <begin position="10"/>
        <end position="119"/>
    </location>
</feature>
<organism evidence="5 6">
    <name type="scientific">Labilithrix luteola</name>
    <dbReference type="NCBI Taxonomy" id="1391654"/>
    <lineage>
        <taxon>Bacteria</taxon>
        <taxon>Pseudomonadati</taxon>
        <taxon>Myxococcota</taxon>
        <taxon>Polyangia</taxon>
        <taxon>Polyangiales</taxon>
        <taxon>Labilitrichaceae</taxon>
        <taxon>Labilithrix</taxon>
    </lineage>
</organism>
<evidence type="ECO:0000313" key="5">
    <source>
        <dbReference type="EMBL" id="AKV04535.1"/>
    </source>
</evidence>
<evidence type="ECO:0000256" key="1">
    <source>
        <dbReference type="ARBA" id="ARBA00022553"/>
    </source>
</evidence>
<dbReference type="InterPro" id="IPR011006">
    <property type="entry name" value="CheY-like_superfamily"/>
</dbReference>
<dbReference type="Pfam" id="PF00072">
    <property type="entry name" value="Response_reg"/>
    <property type="match status" value="1"/>
</dbReference>